<sequence>MPRGAKAIGLLLERSVACDAGASDAICIATATGEGATHGYGSLGCGKCTHDHSLIFFTRPPLVHGVRVQFACSVRARLLRPLAVLSPAASRIATSRRAHKLTPGLARRTLYLVKGGWETPTEMIAKRTKAHSWISSAAQLPALCRPYSVHPL</sequence>
<evidence type="ECO:0000313" key="1">
    <source>
        <dbReference type="EMBL" id="GFH23513.1"/>
    </source>
</evidence>
<dbReference type="Proteomes" id="UP000485058">
    <property type="component" value="Unassembled WGS sequence"/>
</dbReference>
<comment type="caution">
    <text evidence="1">The sequence shown here is derived from an EMBL/GenBank/DDBJ whole genome shotgun (WGS) entry which is preliminary data.</text>
</comment>
<dbReference type="AlphaFoldDB" id="A0A699ZLH5"/>
<proteinExistence type="predicted"/>
<reference evidence="1 2" key="1">
    <citation type="submission" date="2020-02" db="EMBL/GenBank/DDBJ databases">
        <title>Draft genome sequence of Haematococcus lacustris strain NIES-144.</title>
        <authorList>
            <person name="Morimoto D."/>
            <person name="Nakagawa S."/>
            <person name="Yoshida T."/>
            <person name="Sawayama S."/>
        </authorList>
    </citation>
    <scope>NUCLEOTIDE SEQUENCE [LARGE SCALE GENOMIC DNA]</scope>
    <source>
        <strain evidence="1 2">NIES-144</strain>
    </source>
</reference>
<protein>
    <submittedName>
        <fullName evidence="1">Uncharacterized protein</fullName>
    </submittedName>
</protein>
<dbReference type="EMBL" id="BLLF01002291">
    <property type="protein sequence ID" value="GFH23513.1"/>
    <property type="molecule type" value="Genomic_DNA"/>
</dbReference>
<organism evidence="1 2">
    <name type="scientific">Haematococcus lacustris</name>
    <name type="common">Green alga</name>
    <name type="synonym">Haematococcus pluvialis</name>
    <dbReference type="NCBI Taxonomy" id="44745"/>
    <lineage>
        <taxon>Eukaryota</taxon>
        <taxon>Viridiplantae</taxon>
        <taxon>Chlorophyta</taxon>
        <taxon>core chlorophytes</taxon>
        <taxon>Chlorophyceae</taxon>
        <taxon>CS clade</taxon>
        <taxon>Chlamydomonadales</taxon>
        <taxon>Haematococcaceae</taxon>
        <taxon>Haematococcus</taxon>
    </lineage>
</organism>
<keyword evidence="2" id="KW-1185">Reference proteome</keyword>
<evidence type="ECO:0000313" key="2">
    <source>
        <dbReference type="Proteomes" id="UP000485058"/>
    </source>
</evidence>
<gene>
    <name evidence="1" type="ORF">HaLaN_21135</name>
</gene>
<accession>A0A699ZLH5</accession>
<name>A0A699ZLH5_HAELA</name>